<evidence type="ECO:0000313" key="1">
    <source>
        <dbReference type="EMBL" id="CUV48005.1"/>
    </source>
</evidence>
<protein>
    <submittedName>
        <fullName evidence="1">Uncharacterized protein</fullName>
    </submittedName>
</protein>
<dbReference type="EMBL" id="LN899827">
    <property type="protein sequence ID" value="CUV48005.1"/>
    <property type="molecule type" value="Genomic_DNA"/>
</dbReference>
<proteinExistence type="predicted"/>
<reference evidence="1" key="1">
    <citation type="submission" date="2015-10" db="EMBL/GenBank/DDBJ databases">
        <authorList>
            <person name="Gilbert D.G."/>
        </authorList>
    </citation>
    <scope>NUCLEOTIDE SEQUENCE</scope>
    <source>
        <strain evidence="1">Phyl III-seqv23</strain>
    </source>
</reference>
<accession>A0A0S4WMX5</accession>
<dbReference type="AlphaFoldDB" id="A0A0S4WMX5"/>
<organism evidence="1">
    <name type="scientific">Ralstonia solanacearum</name>
    <name type="common">Pseudomonas solanacearum</name>
    <dbReference type="NCBI Taxonomy" id="305"/>
    <lineage>
        <taxon>Bacteria</taxon>
        <taxon>Pseudomonadati</taxon>
        <taxon>Pseudomonadota</taxon>
        <taxon>Betaproteobacteria</taxon>
        <taxon>Burkholderiales</taxon>
        <taxon>Burkholderiaceae</taxon>
        <taxon>Ralstonia</taxon>
        <taxon>Ralstonia solanacearum species complex</taxon>
    </lineage>
</organism>
<sequence>MPARSHSIQLTEGDAIMIRKLTPTLAAASLVLFMAAAGHVVPTHFSVINTAHAATAALGDLGAFRAIAVDTAAIVDRGDLPGAKQRIKDLEVSWDAAEAGLKPRSASDWHRVDKAIDRALDALRAGKPDAATCRQTLAELIQTIDQASGKR</sequence>
<name>A0A0S4WMX5_RALSL</name>
<gene>
    <name evidence="1" type="ORF">TO10_v1_1420008</name>
</gene>